<evidence type="ECO:0000313" key="1">
    <source>
        <dbReference type="EMBL" id="EER14844.1"/>
    </source>
</evidence>
<keyword evidence="2" id="KW-1185">Reference proteome</keyword>
<gene>
    <name evidence="1" type="ORF">Pmar_PMAR015992</name>
</gene>
<name>C5KKZ9_PERM5</name>
<dbReference type="GeneID" id="9061625"/>
<organism evidence="2">
    <name type="scientific">Perkinsus marinus (strain ATCC 50983 / TXsc)</name>
    <dbReference type="NCBI Taxonomy" id="423536"/>
    <lineage>
        <taxon>Eukaryota</taxon>
        <taxon>Sar</taxon>
        <taxon>Alveolata</taxon>
        <taxon>Perkinsozoa</taxon>
        <taxon>Perkinsea</taxon>
        <taxon>Perkinsida</taxon>
        <taxon>Perkinsidae</taxon>
        <taxon>Perkinsus</taxon>
    </lineage>
</organism>
<dbReference type="RefSeq" id="XP_002783048.1">
    <property type="nucleotide sequence ID" value="XM_002783002.1"/>
</dbReference>
<dbReference type="InParanoid" id="C5KKZ9"/>
<accession>C5KKZ9</accession>
<sequence length="209" mass="23666">MLPAAGMDEDATQYHIRLAVDHARDYNDLFDALSTWAEAGSVRPQAPVIDRGHKEELRVNLQMPERYNGMYLTDEVYEMWNQYAPKQIFEEDGRIMLQMLARRPADALLDNFHDLRWAPRTNFASAKAELRHLQPTRIEEMVDIISDYAPATDLTSASSPAVQQVDAKLQKVLAAVATSTSPADNLLQQLTDKVQGIEKQLQSSQSRRP</sequence>
<dbReference type="EMBL" id="GG673888">
    <property type="protein sequence ID" value="EER14844.1"/>
    <property type="molecule type" value="Genomic_DNA"/>
</dbReference>
<reference evidence="1 2" key="1">
    <citation type="submission" date="2008-07" db="EMBL/GenBank/DDBJ databases">
        <authorList>
            <person name="El-Sayed N."/>
            <person name="Caler E."/>
            <person name="Inman J."/>
            <person name="Amedeo P."/>
            <person name="Hass B."/>
            <person name="Wortman J."/>
        </authorList>
    </citation>
    <scope>NUCLEOTIDE SEQUENCE [LARGE SCALE GENOMIC DNA]</scope>
    <source>
        <strain evidence="2">ATCC 50983 / TXsc</strain>
    </source>
</reference>
<dbReference type="AlphaFoldDB" id="C5KKZ9"/>
<evidence type="ECO:0000313" key="2">
    <source>
        <dbReference type="Proteomes" id="UP000007800"/>
    </source>
</evidence>
<protein>
    <submittedName>
        <fullName evidence="1">Uncharacterized protein</fullName>
    </submittedName>
</protein>
<proteinExistence type="predicted"/>
<dbReference type="Proteomes" id="UP000007800">
    <property type="component" value="Unassembled WGS sequence"/>
</dbReference>